<protein>
    <submittedName>
        <fullName evidence="3">Uncharacterized protein</fullName>
    </submittedName>
</protein>
<gene>
    <name evidence="3" type="ORF">THAPSDRAFT_25908</name>
</gene>
<reference evidence="3 4" key="1">
    <citation type="journal article" date="2004" name="Science">
        <title>The genome of the diatom Thalassiosira pseudonana: ecology, evolution, and metabolism.</title>
        <authorList>
            <person name="Armbrust E.V."/>
            <person name="Berges J.A."/>
            <person name="Bowler C."/>
            <person name="Green B.R."/>
            <person name="Martinez D."/>
            <person name="Putnam N.H."/>
            <person name="Zhou S."/>
            <person name="Allen A.E."/>
            <person name="Apt K.E."/>
            <person name="Bechner M."/>
            <person name="Brzezinski M.A."/>
            <person name="Chaal B.K."/>
            <person name="Chiovitti A."/>
            <person name="Davis A.K."/>
            <person name="Demarest M.S."/>
            <person name="Detter J.C."/>
            <person name="Glavina T."/>
            <person name="Goodstein D."/>
            <person name="Hadi M.Z."/>
            <person name="Hellsten U."/>
            <person name="Hildebrand M."/>
            <person name="Jenkins B.D."/>
            <person name="Jurka J."/>
            <person name="Kapitonov V.V."/>
            <person name="Kroger N."/>
            <person name="Lau W.W."/>
            <person name="Lane T.W."/>
            <person name="Larimer F.W."/>
            <person name="Lippmeier J.C."/>
            <person name="Lucas S."/>
            <person name="Medina M."/>
            <person name="Montsant A."/>
            <person name="Obornik M."/>
            <person name="Parker M.S."/>
            <person name="Palenik B."/>
            <person name="Pazour G.J."/>
            <person name="Richardson P.M."/>
            <person name="Rynearson T.A."/>
            <person name="Saito M.A."/>
            <person name="Schwartz D.C."/>
            <person name="Thamatrakoln K."/>
            <person name="Valentin K."/>
            <person name="Vardi A."/>
            <person name="Wilkerson F.P."/>
            <person name="Rokhsar D.S."/>
        </authorList>
    </citation>
    <scope>NUCLEOTIDE SEQUENCE [LARGE SCALE GENOMIC DNA]</scope>
    <source>
        <strain evidence="3 4">CCMP1335</strain>
    </source>
</reference>
<evidence type="ECO:0000256" key="1">
    <source>
        <dbReference type="SAM" id="MobiDB-lite"/>
    </source>
</evidence>
<feature type="signal peptide" evidence="2">
    <location>
        <begin position="1"/>
        <end position="17"/>
    </location>
</feature>
<evidence type="ECO:0000313" key="4">
    <source>
        <dbReference type="Proteomes" id="UP000001449"/>
    </source>
</evidence>
<name>B8CGP6_THAPS</name>
<dbReference type="HOGENOM" id="CLU_1017346_0_0_1"/>
<feature type="compositionally biased region" description="Basic and acidic residues" evidence="1">
    <location>
        <begin position="232"/>
        <end position="265"/>
    </location>
</feature>
<keyword evidence="2" id="KW-0732">Signal</keyword>
<evidence type="ECO:0000256" key="2">
    <source>
        <dbReference type="SAM" id="SignalP"/>
    </source>
</evidence>
<feature type="region of interest" description="Disordered" evidence="1">
    <location>
        <begin position="153"/>
        <end position="274"/>
    </location>
</feature>
<feature type="chain" id="PRO_5002866603" evidence="2">
    <location>
        <begin position="18"/>
        <end position="274"/>
    </location>
</feature>
<sequence>MNLQIVLLFLVVTTTFGYNIRGSESRELARRRYPNRRGLDLTVFFVVEEEEEELLDCTDYLLEKLDYCVDMEVILGSDAAEEMIEEGEIAEEDWVYFLEDELEDTDCNSLSKEIKRDLGCDTGYRVYRYKRSRGRGYTNKWYRFNKHRHWNRHRYDTKKSKKTNDKDWNHFKMYGGHRGEDHDGNYGERRRKEDQSDGKKKDRSNGKKRSEKPKLKEDADQNRKSKKPVNVRNEKKPVNVRNEKKSEELKPKKEPKGKPKDKSCKGPECPSGRT</sequence>
<reference evidence="3 4" key="2">
    <citation type="journal article" date="2008" name="Nature">
        <title>The Phaeodactylum genome reveals the evolutionary history of diatom genomes.</title>
        <authorList>
            <person name="Bowler C."/>
            <person name="Allen A.E."/>
            <person name="Badger J.H."/>
            <person name="Grimwood J."/>
            <person name="Jabbari K."/>
            <person name="Kuo A."/>
            <person name="Maheswari U."/>
            <person name="Martens C."/>
            <person name="Maumus F."/>
            <person name="Otillar R.P."/>
            <person name="Rayko E."/>
            <person name="Salamov A."/>
            <person name="Vandepoele K."/>
            <person name="Beszteri B."/>
            <person name="Gruber A."/>
            <person name="Heijde M."/>
            <person name="Katinka M."/>
            <person name="Mock T."/>
            <person name="Valentin K."/>
            <person name="Verret F."/>
            <person name="Berges J.A."/>
            <person name="Brownlee C."/>
            <person name="Cadoret J.P."/>
            <person name="Chiovitti A."/>
            <person name="Choi C.J."/>
            <person name="Coesel S."/>
            <person name="De Martino A."/>
            <person name="Detter J.C."/>
            <person name="Durkin C."/>
            <person name="Falciatore A."/>
            <person name="Fournet J."/>
            <person name="Haruta M."/>
            <person name="Huysman M.J."/>
            <person name="Jenkins B.D."/>
            <person name="Jiroutova K."/>
            <person name="Jorgensen R.E."/>
            <person name="Joubert Y."/>
            <person name="Kaplan A."/>
            <person name="Kroger N."/>
            <person name="Kroth P.G."/>
            <person name="La Roche J."/>
            <person name="Lindquist E."/>
            <person name="Lommer M."/>
            <person name="Martin-Jezequel V."/>
            <person name="Lopez P.J."/>
            <person name="Lucas S."/>
            <person name="Mangogna M."/>
            <person name="McGinnis K."/>
            <person name="Medlin L.K."/>
            <person name="Montsant A."/>
            <person name="Oudot-Le Secq M.P."/>
            <person name="Napoli C."/>
            <person name="Obornik M."/>
            <person name="Parker M.S."/>
            <person name="Petit J.L."/>
            <person name="Porcel B.M."/>
            <person name="Poulsen N."/>
            <person name="Robison M."/>
            <person name="Rychlewski L."/>
            <person name="Rynearson T.A."/>
            <person name="Schmutz J."/>
            <person name="Shapiro H."/>
            <person name="Siaut M."/>
            <person name="Stanley M."/>
            <person name="Sussman M.R."/>
            <person name="Taylor A.R."/>
            <person name="Vardi A."/>
            <person name="von Dassow P."/>
            <person name="Vyverman W."/>
            <person name="Willis A."/>
            <person name="Wyrwicz L.S."/>
            <person name="Rokhsar D.S."/>
            <person name="Weissenbach J."/>
            <person name="Armbrust E.V."/>
            <person name="Green B.R."/>
            <person name="Van de Peer Y."/>
            <person name="Grigoriev I.V."/>
        </authorList>
    </citation>
    <scope>NUCLEOTIDE SEQUENCE [LARGE SCALE GENOMIC DNA]</scope>
    <source>
        <strain evidence="3 4">CCMP1335</strain>
    </source>
</reference>
<organism evidence="3 4">
    <name type="scientific">Thalassiosira pseudonana</name>
    <name type="common">Marine diatom</name>
    <name type="synonym">Cyclotella nana</name>
    <dbReference type="NCBI Taxonomy" id="35128"/>
    <lineage>
        <taxon>Eukaryota</taxon>
        <taxon>Sar</taxon>
        <taxon>Stramenopiles</taxon>
        <taxon>Ochrophyta</taxon>
        <taxon>Bacillariophyta</taxon>
        <taxon>Coscinodiscophyceae</taxon>
        <taxon>Thalassiosirophycidae</taxon>
        <taxon>Thalassiosirales</taxon>
        <taxon>Thalassiosiraceae</taxon>
        <taxon>Thalassiosira</taxon>
    </lineage>
</organism>
<feature type="compositionally biased region" description="Basic and acidic residues" evidence="1">
    <location>
        <begin position="177"/>
        <end position="205"/>
    </location>
</feature>
<accession>B8CGP6</accession>
<evidence type="ECO:0000313" key="3">
    <source>
        <dbReference type="EMBL" id="EED87403.1"/>
    </source>
</evidence>
<dbReference type="EMBL" id="CM000655">
    <property type="protein sequence ID" value="EED87403.1"/>
    <property type="molecule type" value="Genomic_DNA"/>
</dbReference>
<dbReference type="Proteomes" id="UP000001449">
    <property type="component" value="Chromosome 24"/>
</dbReference>
<dbReference type="GeneID" id="7452018"/>
<dbReference type="KEGG" id="tps:THAPSDRAFT_25908"/>
<proteinExistence type="predicted"/>
<feature type="compositionally biased region" description="Basic and acidic residues" evidence="1">
    <location>
        <begin position="153"/>
        <end position="170"/>
    </location>
</feature>
<feature type="compositionally biased region" description="Basic and acidic residues" evidence="1">
    <location>
        <begin position="212"/>
        <end position="223"/>
    </location>
</feature>
<dbReference type="InParanoid" id="B8CGP6"/>
<dbReference type="AlphaFoldDB" id="B8CGP6"/>
<dbReference type="RefSeq" id="XP_002295337.1">
    <property type="nucleotide sequence ID" value="XM_002295301.1"/>
</dbReference>
<keyword evidence="4" id="KW-1185">Reference proteome</keyword>
<dbReference type="PaxDb" id="35128-Thaps25908"/>